<sequence length="252" mass="26539">MPKQKGIIPLQGTMGNISFYKGKNGYFAREKGGVDGDRIATDPAYARTRENGEEFGRAGKAGKLLRASIRALLQKAGDSYVPSRLTAAFLKVIKADATSARGQRNVIDGEAELLSGFEFNANSPLQSVLFAPYTTNINRATGTLTVSMEPFIPVNMIAAPPGATHCVISCAGAEIDFEAQKFVNGVANSGELVLDKTPTAVLNLAVNISANSTKPIFLALGIEFFQKVGGTSYSLNNGIYNALALVAVSGTA</sequence>
<name>A0A2P8GH27_9BACT</name>
<dbReference type="EMBL" id="PYGK01000003">
    <property type="protein sequence ID" value="PSL33273.1"/>
    <property type="molecule type" value="Genomic_DNA"/>
</dbReference>
<accession>A0A2P8GH27</accession>
<dbReference type="OrthoDB" id="645138at2"/>
<comment type="caution">
    <text evidence="1">The sequence shown here is derived from an EMBL/GenBank/DDBJ whole genome shotgun (WGS) entry which is preliminary data.</text>
</comment>
<dbReference type="RefSeq" id="WP_106601600.1">
    <property type="nucleotide sequence ID" value="NZ_PYGK01000003.1"/>
</dbReference>
<organism evidence="1 2">
    <name type="scientific">Chitinophaga ginsengisoli</name>
    <dbReference type="NCBI Taxonomy" id="363837"/>
    <lineage>
        <taxon>Bacteria</taxon>
        <taxon>Pseudomonadati</taxon>
        <taxon>Bacteroidota</taxon>
        <taxon>Chitinophagia</taxon>
        <taxon>Chitinophagales</taxon>
        <taxon>Chitinophagaceae</taxon>
        <taxon>Chitinophaga</taxon>
    </lineage>
</organism>
<reference evidence="1 2" key="1">
    <citation type="submission" date="2018-03" db="EMBL/GenBank/DDBJ databases">
        <title>Genomic Encyclopedia of Archaeal and Bacterial Type Strains, Phase II (KMG-II): from individual species to whole genera.</title>
        <authorList>
            <person name="Goeker M."/>
        </authorList>
    </citation>
    <scope>NUCLEOTIDE SEQUENCE [LARGE SCALE GENOMIC DNA]</scope>
    <source>
        <strain evidence="1 2">DSM 18107</strain>
    </source>
</reference>
<proteinExistence type="predicted"/>
<evidence type="ECO:0000313" key="2">
    <source>
        <dbReference type="Proteomes" id="UP000240978"/>
    </source>
</evidence>
<keyword evidence="2" id="KW-1185">Reference proteome</keyword>
<evidence type="ECO:0000313" key="1">
    <source>
        <dbReference type="EMBL" id="PSL33273.1"/>
    </source>
</evidence>
<dbReference type="AlphaFoldDB" id="A0A2P8GH27"/>
<protein>
    <submittedName>
        <fullName evidence="1">Uncharacterized protein</fullName>
    </submittedName>
</protein>
<gene>
    <name evidence="1" type="ORF">CLV42_103256</name>
</gene>
<dbReference type="Proteomes" id="UP000240978">
    <property type="component" value="Unassembled WGS sequence"/>
</dbReference>